<feature type="non-terminal residue" evidence="1">
    <location>
        <position position="1"/>
    </location>
</feature>
<evidence type="ECO:0000313" key="1">
    <source>
        <dbReference type="EMBL" id="SVA63242.1"/>
    </source>
</evidence>
<reference evidence="1" key="1">
    <citation type="submission" date="2018-05" db="EMBL/GenBank/DDBJ databases">
        <authorList>
            <person name="Lanie J.A."/>
            <person name="Ng W.-L."/>
            <person name="Kazmierczak K.M."/>
            <person name="Andrzejewski T.M."/>
            <person name="Davidsen T.M."/>
            <person name="Wayne K.J."/>
            <person name="Tettelin H."/>
            <person name="Glass J.I."/>
            <person name="Rusch D."/>
            <person name="Podicherti R."/>
            <person name="Tsui H.-C.T."/>
            <person name="Winkler M.E."/>
        </authorList>
    </citation>
    <scope>NUCLEOTIDE SEQUENCE</scope>
</reference>
<organism evidence="1">
    <name type="scientific">marine metagenome</name>
    <dbReference type="NCBI Taxonomy" id="408172"/>
    <lineage>
        <taxon>unclassified sequences</taxon>
        <taxon>metagenomes</taxon>
        <taxon>ecological metagenomes</taxon>
    </lineage>
</organism>
<sequence>VETESEEIRWGVIKRTVEVPDLWSGQLTTSTIFVTERVETILTPLSPEQQRSDPYAIGSARLVLRDTLEYAKTDTLSFLFFIYNPSLVESKPNVTVEYTFHQRTVSGEEMFNSTTPQTLSAETLPPQLDMTAGHQLSAGQNVPLSAFPEGIFRLEIKITDNELATSISRDVTFTVVGS</sequence>
<protein>
    <submittedName>
        <fullName evidence="1">Uncharacterized protein</fullName>
    </submittedName>
</protein>
<accession>A0A381XFC4</accession>
<dbReference type="AlphaFoldDB" id="A0A381XFC4"/>
<gene>
    <name evidence="1" type="ORF">METZ01_LOCUS116096</name>
</gene>
<proteinExistence type="predicted"/>
<dbReference type="EMBL" id="UINC01014918">
    <property type="protein sequence ID" value="SVA63242.1"/>
    <property type="molecule type" value="Genomic_DNA"/>
</dbReference>
<name>A0A381XFC4_9ZZZZ</name>